<feature type="compositionally biased region" description="Basic and acidic residues" evidence="1">
    <location>
        <begin position="59"/>
        <end position="68"/>
    </location>
</feature>
<keyword evidence="3" id="KW-1185">Reference proteome</keyword>
<evidence type="ECO:0000313" key="2">
    <source>
        <dbReference type="EMBL" id="GBN99799.1"/>
    </source>
</evidence>
<dbReference type="EMBL" id="BGPR01028575">
    <property type="protein sequence ID" value="GBN99799.1"/>
    <property type="molecule type" value="Genomic_DNA"/>
</dbReference>
<proteinExistence type="predicted"/>
<sequence>MIFFTNFYIRDLWVPGSKLDFTEDPPSMWLHLTFGAKRPPTNVVQKYPHWPGLPKKGVRPVEDQRGESHPTSMWRTGFIGYNKMIQALPEQGQYF</sequence>
<gene>
    <name evidence="2" type="ORF">AVEN_88448_1</name>
</gene>
<dbReference type="AlphaFoldDB" id="A0A4Y2TK81"/>
<evidence type="ECO:0000313" key="3">
    <source>
        <dbReference type="Proteomes" id="UP000499080"/>
    </source>
</evidence>
<reference evidence="2 3" key="1">
    <citation type="journal article" date="2019" name="Sci. Rep.">
        <title>Orb-weaving spider Araneus ventricosus genome elucidates the spidroin gene catalogue.</title>
        <authorList>
            <person name="Kono N."/>
            <person name="Nakamura H."/>
            <person name="Ohtoshi R."/>
            <person name="Moran D.A.P."/>
            <person name="Shinohara A."/>
            <person name="Yoshida Y."/>
            <person name="Fujiwara M."/>
            <person name="Mori M."/>
            <person name="Tomita M."/>
            <person name="Arakawa K."/>
        </authorList>
    </citation>
    <scope>NUCLEOTIDE SEQUENCE [LARGE SCALE GENOMIC DNA]</scope>
</reference>
<name>A0A4Y2TK81_ARAVE</name>
<organism evidence="2 3">
    <name type="scientific">Araneus ventricosus</name>
    <name type="common">Orbweaver spider</name>
    <name type="synonym">Epeira ventricosa</name>
    <dbReference type="NCBI Taxonomy" id="182803"/>
    <lineage>
        <taxon>Eukaryota</taxon>
        <taxon>Metazoa</taxon>
        <taxon>Ecdysozoa</taxon>
        <taxon>Arthropoda</taxon>
        <taxon>Chelicerata</taxon>
        <taxon>Arachnida</taxon>
        <taxon>Araneae</taxon>
        <taxon>Araneomorphae</taxon>
        <taxon>Entelegynae</taxon>
        <taxon>Araneoidea</taxon>
        <taxon>Araneidae</taxon>
        <taxon>Araneus</taxon>
    </lineage>
</organism>
<evidence type="ECO:0000256" key="1">
    <source>
        <dbReference type="SAM" id="MobiDB-lite"/>
    </source>
</evidence>
<comment type="caution">
    <text evidence="2">The sequence shown here is derived from an EMBL/GenBank/DDBJ whole genome shotgun (WGS) entry which is preliminary data.</text>
</comment>
<protein>
    <submittedName>
        <fullName evidence="2">Uncharacterized protein</fullName>
    </submittedName>
</protein>
<feature type="region of interest" description="Disordered" evidence="1">
    <location>
        <begin position="50"/>
        <end position="71"/>
    </location>
</feature>
<accession>A0A4Y2TK81</accession>
<dbReference type="Proteomes" id="UP000499080">
    <property type="component" value="Unassembled WGS sequence"/>
</dbReference>